<dbReference type="AlphaFoldDB" id="A0A4Z2E428"/>
<evidence type="ECO:0000313" key="3">
    <source>
        <dbReference type="Proteomes" id="UP000314294"/>
    </source>
</evidence>
<dbReference type="EMBL" id="SRLO01018428">
    <property type="protein sequence ID" value="TNN23453.1"/>
    <property type="molecule type" value="Genomic_DNA"/>
</dbReference>
<feature type="compositionally biased region" description="Acidic residues" evidence="1">
    <location>
        <begin position="60"/>
        <end position="69"/>
    </location>
</feature>
<dbReference type="Proteomes" id="UP000314294">
    <property type="component" value="Unassembled WGS sequence"/>
</dbReference>
<gene>
    <name evidence="2" type="ORF">EYF80_066426</name>
</gene>
<organism evidence="2 3">
    <name type="scientific">Liparis tanakae</name>
    <name type="common">Tanaka's snailfish</name>
    <dbReference type="NCBI Taxonomy" id="230148"/>
    <lineage>
        <taxon>Eukaryota</taxon>
        <taxon>Metazoa</taxon>
        <taxon>Chordata</taxon>
        <taxon>Craniata</taxon>
        <taxon>Vertebrata</taxon>
        <taxon>Euteleostomi</taxon>
        <taxon>Actinopterygii</taxon>
        <taxon>Neopterygii</taxon>
        <taxon>Teleostei</taxon>
        <taxon>Neoteleostei</taxon>
        <taxon>Acanthomorphata</taxon>
        <taxon>Eupercaria</taxon>
        <taxon>Perciformes</taxon>
        <taxon>Cottioidei</taxon>
        <taxon>Cottales</taxon>
        <taxon>Liparidae</taxon>
        <taxon>Liparis</taxon>
    </lineage>
</organism>
<sequence>MRTETGLERRPTRFVRVQRCRSLFPFATESNGEAADGSAEGSVCDASGEHEWERSGRREEEEEEDEEERVSDASIKMAHRHWTLLRLADKPFYSGQRLRPR</sequence>
<comment type="caution">
    <text evidence="2">The sequence shown here is derived from an EMBL/GenBank/DDBJ whole genome shotgun (WGS) entry which is preliminary data.</text>
</comment>
<evidence type="ECO:0000313" key="2">
    <source>
        <dbReference type="EMBL" id="TNN23453.1"/>
    </source>
</evidence>
<proteinExistence type="predicted"/>
<name>A0A4Z2E428_9TELE</name>
<keyword evidence="3" id="KW-1185">Reference proteome</keyword>
<evidence type="ECO:0000256" key="1">
    <source>
        <dbReference type="SAM" id="MobiDB-lite"/>
    </source>
</evidence>
<protein>
    <submittedName>
        <fullName evidence="2">Uncharacterized protein</fullName>
    </submittedName>
</protein>
<accession>A0A4Z2E428</accession>
<feature type="region of interest" description="Disordered" evidence="1">
    <location>
        <begin position="27"/>
        <end position="73"/>
    </location>
</feature>
<feature type="compositionally biased region" description="Basic and acidic residues" evidence="1">
    <location>
        <begin position="47"/>
        <end position="59"/>
    </location>
</feature>
<reference evidence="2 3" key="1">
    <citation type="submission" date="2019-03" db="EMBL/GenBank/DDBJ databases">
        <title>First draft genome of Liparis tanakae, snailfish: a comprehensive survey of snailfish specific genes.</title>
        <authorList>
            <person name="Kim W."/>
            <person name="Song I."/>
            <person name="Jeong J.-H."/>
            <person name="Kim D."/>
            <person name="Kim S."/>
            <person name="Ryu S."/>
            <person name="Song J.Y."/>
            <person name="Lee S.K."/>
        </authorList>
    </citation>
    <scope>NUCLEOTIDE SEQUENCE [LARGE SCALE GENOMIC DNA]</scope>
    <source>
        <tissue evidence="2">Muscle</tissue>
    </source>
</reference>